<gene>
    <name evidence="2" type="ORF">JY651_22655</name>
</gene>
<keyword evidence="3" id="KW-1185">Reference proteome</keyword>
<feature type="chain" id="PRO_5045187122" evidence="1">
    <location>
        <begin position="23"/>
        <end position="191"/>
    </location>
</feature>
<keyword evidence="1" id="KW-0732">Signal</keyword>
<dbReference type="NCBIfam" id="TIGR02269">
    <property type="entry name" value="TIGR02269 family lipoprotein"/>
    <property type="match status" value="1"/>
</dbReference>
<keyword evidence="2" id="KW-0449">Lipoprotein</keyword>
<sequence length="191" mass="21432">MRTFSALGLLVFAVSWLGCSTALPPMQQAWEETEVECRAPEDDQCVTLLCLGNACGFYRCGDRLSEAESARFAPMRPPEGAVVVFPSWGGAPQRVIPPSRQLTPGRWEKHHIFPQTADLAEWFKDRGVKIHDYAMPIPRELHGRIHGGSGRGGAWNDAWRAFMVQNKLATPEEIYRHAGELISRFNLIDRS</sequence>
<dbReference type="RefSeq" id="WP_206729063.1">
    <property type="nucleotide sequence ID" value="NZ_CP071090.1"/>
</dbReference>
<feature type="signal peptide" evidence="1">
    <location>
        <begin position="1"/>
        <end position="22"/>
    </location>
</feature>
<accession>A0ABX7PAQ9</accession>
<reference evidence="2 3" key="1">
    <citation type="submission" date="2021-02" db="EMBL/GenBank/DDBJ databases">
        <title>De Novo genome assembly of isolated myxobacteria.</title>
        <authorList>
            <person name="Stevens D.C."/>
        </authorList>
    </citation>
    <scope>NUCLEOTIDE SEQUENCE [LARGE SCALE GENOMIC DNA]</scope>
    <source>
        <strain evidence="3">SCPEA02</strain>
    </source>
</reference>
<evidence type="ECO:0000313" key="2">
    <source>
        <dbReference type="EMBL" id="QSQ27542.1"/>
    </source>
</evidence>
<evidence type="ECO:0000256" key="1">
    <source>
        <dbReference type="SAM" id="SignalP"/>
    </source>
</evidence>
<organism evidence="2 3">
    <name type="scientific">Pyxidicoccus parkwayensis</name>
    <dbReference type="NCBI Taxonomy" id="2813578"/>
    <lineage>
        <taxon>Bacteria</taxon>
        <taxon>Pseudomonadati</taxon>
        <taxon>Myxococcota</taxon>
        <taxon>Myxococcia</taxon>
        <taxon>Myxococcales</taxon>
        <taxon>Cystobacterineae</taxon>
        <taxon>Myxococcaceae</taxon>
        <taxon>Pyxidicoccus</taxon>
    </lineage>
</organism>
<name>A0ABX7PAQ9_9BACT</name>
<evidence type="ECO:0000313" key="3">
    <source>
        <dbReference type="Proteomes" id="UP000662747"/>
    </source>
</evidence>
<dbReference type="EMBL" id="CP071090">
    <property type="protein sequence ID" value="QSQ27542.1"/>
    <property type="molecule type" value="Genomic_DNA"/>
</dbReference>
<dbReference type="InterPro" id="IPR011755">
    <property type="entry name" value="CHP02269_MYXXA"/>
</dbReference>
<dbReference type="Pfam" id="PF09533">
    <property type="entry name" value="DUF2380"/>
    <property type="match status" value="1"/>
</dbReference>
<proteinExistence type="predicted"/>
<dbReference type="Proteomes" id="UP000662747">
    <property type="component" value="Chromosome"/>
</dbReference>
<dbReference type="PROSITE" id="PS51257">
    <property type="entry name" value="PROKAR_LIPOPROTEIN"/>
    <property type="match status" value="1"/>
</dbReference>
<protein>
    <submittedName>
        <fullName evidence="2">TIGR02269 family lipoprotein</fullName>
    </submittedName>
</protein>